<organism evidence="15 16">
    <name type="scientific">Pichia sorbitophila (strain ATCC MYA-4447 / BCRC 22081 / CBS 7064 / NBRC 10061 / NRRL Y-12695)</name>
    <name type="common">Hybrid yeast</name>
    <dbReference type="NCBI Taxonomy" id="559304"/>
    <lineage>
        <taxon>Eukaryota</taxon>
        <taxon>Fungi</taxon>
        <taxon>Dikarya</taxon>
        <taxon>Ascomycota</taxon>
        <taxon>Saccharomycotina</taxon>
        <taxon>Pichiomycetes</taxon>
        <taxon>Debaryomycetaceae</taxon>
        <taxon>Millerozyma</taxon>
    </lineage>
</organism>
<evidence type="ECO:0000256" key="13">
    <source>
        <dbReference type="ARBA" id="ARBA00025393"/>
    </source>
</evidence>
<evidence type="ECO:0000256" key="3">
    <source>
        <dbReference type="ARBA" id="ARBA00008529"/>
    </source>
</evidence>
<dbReference type="eggNOG" id="ENOG502S429">
    <property type="taxonomic scope" value="Eukaryota"/>
</dbReference>
<evidence type="ECO:0000313" key="16">
    <source>
        <dbReference type="Proteomes" id="UP000005222"/>
    </source>
</evidence>
<evidence type="ECO:0000256" key="4">
    <source>
        <dbReference type="ARBA" id="ARBA00011534"/>
    </source>
</evidence>
<comment type="subunit">
    <text evidence="4">Component of the EKC/KEOPS complex composed of at least BUD32, CGI121, GON7, KAE1 and PCC1; the whole complex dimerizes.</text>
</comment>
<keyword evidence="11" id="KW-0804">Transcription</keyword>
<dbReference type="STRING" id="559304.G8YDN6"/>
<keyword evidence="6" id="KW-0158">Chromosome</keyword>
<feature type="compositionally biased region" description="Basic and acidic residues" evidence="14">
    <location>
        <begin position="86"/>
        <end position="101"/>
    </location>
</feature>
<evidence type="ECO:0000256" key="6">
    <source>
        <dbReference type="ARBA" id="ARBA00022454"/>
    </source>
</evidence>
<keyword evidence="8" id="KW-0779">Telomere</keyword>
<evidence type="ECO:0000256" key="1">
    <source>
        <dbReference type="ARBA" id="ARBA00004123"/>
    </source>
</evidence>
<feature type="compositionally biased region" description="Acidic residues" evidence="14">
    <location>
        <begin position="102"/>
        <end position="112"/>
    </location>
</feature>
<evidence type="ECO:0000313" key="15">
    <source>
        <dbReference type="EMBL" id="CCE83067.1"/>
    </source>
</evidence>
<evidence type="ECO:0000256" key="8">
    <source>
        <dbReference type="ARBA" id="ARBA00022895"/>
    </source>
</evidence>
<reference evidence="15 16" key="1">
    <citation type="journal article" date="2012" name="G3 (Bethesda)">
        <title>Pichia sorbitophila, an interspecies yeast hybrid reveals early steps of genome resolution following polyploidization.</title>
        <authorList>
            <person name="Leh Louis V."/>
            <person name="Despons L."/>
            <person name="Friedrich A."/>
            <person name="Martin T."/>
            <person name="Durrens P."/>
            <person name="Casaregola S."/>
            <person name="Neuveglise C."/>
            <person name="Fairhead C."/>
            <person name="Marck C."/>
            <person name="Cruz J.A."/>
            <person name="Straub M.L."/>
            <person name="Kugler V."/>
            <person name="Sacerdot C."/>
            <person name="Uzunov Z."/>
            <person name="Thierry A."/>
            <person name="Weiss S."/>
            <person name="Bleykasten C."/>
            <person name="De Montigny J."/>
            <person name="Jacques N."/>
            <person name="Jung P."/>
            <person name="Lemaire M."/>
            <person name="Mallet S."/>
            <person name="Morel G."/>
            <person name="Richard G.F."/>
            <person name="Sarkar A."/>
            <person name="Savel G."/>
            <person name="Schacherer J."/>
            <person name="Seret M.L."/>
            <person name="Talla E."/>
            <person name="Samson G."/>
            <person name="Jubin C."/>
            <person name="Poulain J."/>
            <person name="Vacherie B."/>
            <person name="Barbe V."/>
            <person name="Pelletier E."/>
            <person name="Sherman D.J."/>
            <person name="Westhof E."/>
            <person name="Weissenbach J."/>
            <person name="Baret P.V."/>
            <person name="Wincker P."/>
            <person name="Gaillardin C."/>
            <person name="Dujon B."/>
            <person name="Souciet J.L."/>
        </authorList>
    </citation>
    <scope>NUCLEOTIDE SEQUENCE [LARGE SCALE GENOMIC DNA]</scope>
    <source>
        <strain evidence="16">ATCC MYA-4447 / BCRC 22081 / CBS 7064 / NBRC 10061 / NRRL Y-12695</strain>
    </source>
</reference>
<dbReference type="InParanoid" id="G8YDN6"/>
<comment type="function">
    <text evidence="13">Component of the EKC/KEOPS complex that is required for the formation of a threonylcarbamoyl group on adenosine at position 37 (t(6)A37) in tRNAs that read codons beginning with adenine. The complex is probably involved in the transfer of the threonylcarbamoyl moiety of threonylcarbamoyl-AMP (TC-AMP) to the N6 group of A37. GON7 likely plays a supporting role to the catalytic subunit KAE1 in the complex. The EKC/KEOPS complex also promotes both telomere uncapping and telomere elongation. The complex is required for efficient recruitment of transcriptional coactivators.</text>
</comment>
<dbReference type="AlphaFoldDB" id="G8YDN6"/>
<evidence type="ECO:0000256" key="9">
    <source>
        <dbReference type="ARBA" id="ARBA00023015"/>
    </source>
</evidence>
<name>G8YDN6_PICSO</name>
<keyword evidence="16" id="KW-1185">Reference proteome</keyword>
<comment type="similarity">
    <text evidence="3">Belongs to the GON7 family.</text>
</comment>
<dbReference type="FunCoup" id="G8YDN6">
    <property type="interactions" value="45"/>
</dbReference>
<dbReference type="OMA" id="EPKGYDF"/>
<protein>
    <recommendedName>
        <fullName evidence="5">EKC/KEOPS complex subunit GON7</fullName>
    </recommendedName>
</protein>
<accession>G8YDN6</accession>
<evidence type="ECO:0000256" key="11">
    <source>
        <dbReference type="ARBA" id="ARBA00023163"/>
    </source>
</evidence>
<dbReference type="EMBL" id="FO082050">
    <property type="protein sequence ID" value="CCE83067.1"/>
    <property type="molecule type" value="Genomic_DNA"/>
</dbReference>
<dbReference type="Proteomes" id="UP000005222">
    <property type="component" value="Chromosome J"/>
</dbReference>
<comment type="subcellular location">
    <subcellularLocation>
        <location evidence="2">Chromosome</location>
        <location evidence="2">Telomere</location>
    </subcellularLocation>
    <subcellularLocation>
        <location evidence="1">Nucleus</location>
    </subcellularLocation>
</comment>
<keyword evidence="12" id="KW-0539">Nucleus</keyword>
<evidence type="ECO:0000256" key="2">
    <source>
        <dbReference type="ARBA" id="ARBA00004574"/>
    </source>
</evidence>
<keyword evidence="10" id="KW-0010">Activator</keyword>
<evidence type="ECO:0000256" key="10">
    <source>
        <dbReference type="ARBA" id="ARBA00023159"/>
    </source>
</evidence>
<keyword evidence="7" id="KW-0819">tRNA processing</keyword>
<dbReference type="HOGENOM" id="CLU_151420_0_0_1"/>
<dbReference type="Pfam" id="PF08738">
    <property type="entry name" value="Gon7"/>
    <property type="match status" value="1"/>
</dbReference>
<evidence type="ECO:0000256" key="12">
    <source>
        <dbReference type="ARBA" id="ARBA00023242"/>
    </source>
</evidence>
<dbReference type="InterPro" id="IPR014849">
    <property type="entry name" value="EKC/KEOPS_Gon7"/>
</dbReference>
<sequence length="112" mass="12310">MTQDLVPTAHYESPSEPKGYDFIPGDGPHSTIGETTKISDIVINAGGQDRDTPSEAKDTALGQLRARLTTIQDKINIFLTNKMKEEKSSKELKDLEKKMLDEGVDEGSSDNE</sequence>
<dbReference type="OrthoDB" id="2288868at2759"/>
<proteinExistence type="inferred from homology"/>
<keyword evidence="9" id="KW-0805">Transcription regulation</keyword>
<feature type="region of interest" description="Disordered" evidence="14">
    <location>
        <begin position="1"/>
        <end position="29"/>
    </location>
</feature>
<evidence type="ECO:0000256" key="7">
    <source>
        <dbReference type="ARBA" id="ARBA00022694"/>
    </source>
</evidence>
<dbReference type="GO" id="GO:0008033">
    <property type="term" value="P:tRNA processing"/>
    <property type="evidence" value="ECO:0007669"/>
    <property type="project" value="UniProtKB-KW"/>
</dbReference>
<dbReference type="GO" id="GO:0000781">
    <property type="term" value="C:chromosome, telomeric region"/>
    <property type="evidence" value="ECO:0007669"/>
    <property type="project" value="UniProtKB-SubCell"/>
</dbReference>
<evidence type="ECO:0000256" key="14">
    <source>
        <dbReference type="SAM" id="MobiDB-lite"/>
    </source>
</evidence>
<gene>
    <name evidence="15" type="primary">Piso0_002842</name>
    <name evidence="15" type="ORF">GNLVRS01_PISO0J20777g</name>
</gene>
<dbReference type="GO" id="GO:0005634">
    <property type="term" value="C:nucleus"/>
    <property type="evidence" value="ECO:0007669"/>
    <property type="project" value="UniProtKB-SubCell"/>
</dbReference>
<evidence type="ECO:0000256" key="5">
    <source>
        <dbReference type="ARBA" id="ARBA00019746"/>
    </source>
</evidence>
<feature type="region of interest" description="Disordered" evidence="14">
    <location>
        <begin position="86"/>
        <end position="112"/>
    </location>
</feature>